<dbReference type="AlphaFoldDB" id="A0A239IWW5"/>
<proteinExistence type="predicted"/>
<name>A0A239IWW5_9SPHN</name>
<evidence type="ECO:0000313" key="1">
    <source>
        <dbReference type="EMBL" id="SNS98107.1"/>
    </source>
</evidence>
<dbReference type="Proteomes" id="UP000198281">
    <property type="component" value="Unassembled WGS sequence"/>
</dbReference>
<gene>
    <name evidence="1" type="ORF">SAMN06295912_1285</name>
</gene>
<dbReference type="RefSeq" id="WP_144033837.1">
    <property type="nucleotide sequence ID" value="NZ_FZOS01000028.1"/>
</dbReference>
<keyword evidence="2" id="KW-1185">Reference proteome</keyword>
<organism evidence="1 2">
    <name type="scientific">Edaphosphingomonas laterariae</name>
    <dbReference type="NCBI Taxonomy" id="861865"/>
    <lineage>
        <taxon>Bacteria</taxon>
        <taxon>Pseudomonadati</taxon>
        <taxon>Pseudomonadota</taxon>
        <taxon>Alphaproteobacteria</taxon>
        <taxon>Sphingomonadales</taxon>
        <taxon>Rhizorhabdaceae</taxon>
        <taxon>Edaphosphingomonas</taxon>
    </lineage>
</organism>
<evidence type="ECO:0000313" key="2">
    <source>
        <dbReference type="Proteomes" id="UP000198281"/>
    </source>
</evidence>
<accession>A0A239IWW5</accession>
<reference evidence="2" key="1">
    <citation type="submission" date="2017-06" db="EMBL/GenBank/DDBJ databases">
        <authorList>
            <person name="Varghese N."/>
            <person name="Submissions S."/>
        </authorList>
    </citation>
    <scope>NUCLEOTIDE SEQUENCE [LARGE SCALE GENOMIC DNA]</scope>
    <source>
        <strain evidence="2">LNB2</strain>
    </source>
</reference>
<protein>
    <submittedName>
        <fullName evidence="1">Uncharacterized protein</fullName>
    </submittedName>
</protein>
<sequence>MARMSAQMLNECRVDLYDLCAGLAGTLQVDLADFAANIGMASAREIAAIKSGEPCLPISSIPRLAIIMLRLQDRVNAAYFRQLQDVFAFDEAEGKFFDPSEDDDIPF</sequence>
<dbReference type="EMBL" id="FZOS01000028">
    <property type="protein sequence ID" value="SNS98107.1"/>
    <property type="molecule type" value="Genomic_DNA"/>
</dbReference>
<dbReference type="OrthoDB" id="9849152at2"/>